<gene>
    <name evidence="5" type="ORF">CLSA_c38830</name>
</gene>
<name>U5MWB5_CLOSA</name>
<dbReference type="eggNOG" id="COG2909">
    <property type="taxonomic scope" value="Bacteria"/>
</dbReference>
<dbReference type="InterPro" id="IPR011990">
    <property type="entry name" value="TPR-like_helical_dom_sf"/>
</dbReference>
<dbReference type="InterPro" id="IPR000792">
    <property type="entry name" value="Tscrpt_reg_LuxR_C"/>
</dbReference>
<proteinExistence type="predicted"/>
<feature type="domain" description="HTH luxR-type" evidence="4">
    <location>
        <begin position="755"/>
        <end position="820"/>
    </location>
</feature>
<dbReference type="CDD" id="cd06170">
    <property type="entry name" value="LuxR_C_like"/>
    <property type="match status" value="1"/>
</dbReference>
<dbReference type="PANTHER" id="PTHR44688:SF16">
    <property type="entry name" value="DNA-BINDING TRANSCRIPTIONAL ACTIVATOR DEVR_DOSR"/>
    <property type="match status" value="1"/>
</dbReference>
<dbReference type="Pfam" id="PF25873">
    <property type="entry name" value="WHD_MalT"/>
    <property type="match status" value="1"/>
</dbReference>
<reference evidence="5 6" key="1">
    <citation type="journal article" date="2013" name="Genome Announc.">
        <title>Complete Genome Sequence of the Solvent Producer Clostridium saccharobutylicum NCP262 (DSM 13864).</title>
        <authorList>
            <person name="Poehlein A."/>
            <person name="Hartwich K."/>
            <person name="Krabben P."/>
            <person name="Ehrenreich A."/>
            <person name="Liebl W."/>
            <person name="Durre P."/>
            <person name="Gottschalk G."/>
            <person name="Daniel R."/>
        </authorList>
    </citation>
    <scope>NUCLEOTIDE SEQUENCE [LARGE SCALE GENOMIC DNA]</scope>
    <source>
        <strain evidence="5">DSM 13864</strain>
    </source>
</reference>
<dbReference type="GO" id="GO:0006355">
    <property type="term" value="P:regulation of DNA-templated transcription"/>
    <property type="evidence" value="ECO:0007669"/>
    <property type="project" value="InterPro"/>
</dbReference>
<dbReference type="Pfam" id="PF00196">
    <property type="entry name" value="GerE"/>
    <property type="match status" value="1"/>
</dbReference>
<dbReference type="SUPFAM" id="SSF46894">
    <property type="entry name" value="C-terminal effector domain of the bipartite response regulators"/>
    <property type="match status" value="1"/>
</dbReference>
<dbReference type="SMART" id="SM00421">
    <property type="entry name" value="HTH_LUXR"/>
    <property type="match status" value="1"/>
</dbReference>
<dbReference type="SUPFAM" id="SSF52540">
    <property type="entry name" value="P-loop containing nucleoside triphosphate hydrolases"/>
    <property type="match status" value="1"/>
</dbReference>
<dbReference type="GO" id="GO:0003677">
    <property type="term" value="F:DNA binding"/>
    <property type="evidence" value="ECO:0007669"/>
    <property type="project" value="UniProtKB-KW"/>
</dbReference>
<evidence type="ECO:0000256" key="3">
    <source>
        <dbReference type="ARBA" id="ARBA00023163"/>
    </source>
</evidence>
<dbReference type="RefSeq" id="WP_022748997.1">
    <property type="nucleotide sequence ID" value="NC_022571.1"/>
</dbReference>
<dbReference type="Proteomes" id="UP000017118">
    <property type="component" value="Chromosome"/>
</dbReference>
<dbReference type="PANTHER" id="PTHR44688">
    <property type="entry name" value="DNA-BINDING TRANSCRIPTIONAL ACTIVATOR DEVR_DOSR"/>
    <property type="match status" value="1"/>
</dbReference>
<dbReference type="AlphaFoldDB" id="U5MWB5"/>
<dbReference type="InterPro" id="IPR036388">
    <property type="entry name" value="WH-like_DNA-bd_sf"/>
</dbReference>
<dbReference type="HOGENOM" id="CLU_006325_4_0_9"/>
<dbReference type="Gene3D" id="3.40.50.300">
    <property type="entry name" value="P-loop containing nucleotide triphosphate hydrolases"/>
    <property type="match status" value="1"/>
</dbReference>
<dbReference type="Gene3D" id="1.25.40.10">
    <property type="entry name" value="Tetratricopeptide repeat domain"/>
    <property type="match status" value="1"/>
</dbReference>
<dbReference type="PATRIC" id="fig|1345695.10.peg.2710"/>
<dbReference type="OrthoDB" id="1137593at2"/>
<keyword evidence="1" id="KW-0805">Transcription regulation</keyword>
<dbReference type="PRINTS" id="PR00038">
    <property type="entry name" value="HTHLUXR"/>
</dbReference>
<dbReference type="InterPro" id="IPR016032">
    <property type="entry name" value="Sig_transdc_resp-reg_C-effctor"/>
</dbReference>
<dbReference type="PROSITE" id="PS50043">
    <property type="entry name" value="HTH_LUXR_2"/>
    <property type="match status" value="1"/>
</dbReference>
<dbReference type="EMBL" id="CP006721">
    <property type="protein sequence ID" value="AGX44843.1"/>
    <property type="molecule type" value="Genomic_DNA"/>
</dbReference>
<dbReference type="InterPro" id="IPR027417">
    <property type="entry name" value="P-loop_NTPase"/>
</dbReference>
<dbReference type="GeneID" id="55476184"/>
<dbReference type="KEGG" id="csb:CLSA_c38830"/>
<sequence length="822" mass="96383">MTKGIFRPKLVHRKRITSMLSQIFEVPVFFISAPMGYGKTTSVRNFLENKKEIQTIWFDVGNKKNDDIWMWYKFCKSIKSSNLSLSERLSEYGFPKNDNYVYEIIDIIKDELKQKTVIVIDDWYDKENEYINDFLKTICLEEIFNLHIVIISRNRPSNEYIELELKQKCIIMWQDDISFTFEETVEFFKLNGIKLSYKEKKEVYEYTGGWPSATYLALLQYHNENTFDDIPKATELIKIAAYDKFDETTKEILLKLALVENFTLEQAIYITGNQKCRLIIKNLISNNCFIRYDSKSKLYTMHSILKSALQEELLYSNIDFNKVNNASGDWYSKNNEDIQAIKYYYKAKNFKRVLDLMERNYTIDLTSLWQRIINSVFDELNINEKINRPVAYLTYLFFYILYGNGVIARERLYEAKSIYEKDENLKDKNQVLGEIAFLESLLSMNDVEKMIEYHKKAYEFFNGGTSKIANDKMPVTFGSPHFLCLYYRERGKLKESAECFEKGIKYFIRISNGGATGSNYLIKAEYLFETGNVDEAELFAYKALHKAKIKKQTSIIICSLFLLMRICLNKNNRREATSKLEILIKEYQKLNIPSFLKGEEIPMGYIYGITGNLEEINKCVKNYERPKMQNISPVITLRYIVSALAMMLKESYIELEVQAETMLEVCKNKNGMFGIIYSYIFDSIAKYNLYGIEKAKDSLMKAISYAKEDHVVMCFAELAPYILPILRHIEKEEEYVKVLLPNCEKFNYMYMKNYSDDEKIELTPRESEVMNLVNKGYKQSEISEKLNIALITVKKHIAAVYSKLEVKNKTTALNILKEKGII</sequence>
<protein>
    <submittedName>
        <fullName evidence="5">ATP-dependent transcriptional regulator, MalT-like, LuxR family</fullName>
    </submittedName>
</protein>
<dbReference type="SUPFAM" id="SSF48452">
    <property type="entry name" value="TPR-like"/>
    <property type="match status" value="1"/>
</dbReference>
<organism evidence="5 6">
    <name type="scientific">Clostridium saccharobutylicum DSM 13864</name>
    <dbReference type="NCBI Taxonomy" id="1345695"/>
    <lineage>
        <taxon>Bacteria</taxon>
        <taxon>Bacillati</taxon>
        <taxon>Bacillota</taxon>
        <taxon>Clostridia</taxon>
        <taxon>Eubacteriales</taxon>
        <taxon>Clostridiaceae</taxon>
        <taxon>Clostridium</taxon>
    </lineage>
</organism>
<dbReference type="InterPro" id="IPR059106">
    <property type="entry name" value="WHD_MalT"/>
</dbReference>
<evidence type="ECO:0000313" key="5">
    <source>
        <dbReference type="EMBL" id="AGX44843.1"/>
    </source>
</evidence>
<keyword evidence="2" id="KW-0238">DNA-binding</keyword>
<dbReference type="Gene3D" id="1.10.10.10">
    <property type="entry name" value="Winged helix-like DNA-binding domain superfamily/Winged helix DNA-binding domain"/>
    <property type="match status" value="1"/>
</dbReference>
<evidence type="ECO:0000259" key="4">
    <source>
        <dbReference type="PROSITE" id="PS50043"/>
    </source>
</evidence>
<evidence type="ECO:0000313" key="6">
    <source>
        <dbReference type="Proteomes" id="UP000017118"/>
    </source>
</evidence>
<keyword evidence="3" id="KW-0804">Transcription</keyword>
<evidence type="ECO:0000256" key="2">
    <source>
        <dbReference type="ARBA" id="ARBA00023125"/>
    </source>
</evidence>
<keyword evidence="6" id="KW-1185">Reference proteome</keyword>
<accession>U5MWB5</accession>
<evidence type="ECO:0000256" key="1">
    <source>
        <dbReference type="ARBA" id="ARBA00023015"/>
    </source>
</evidence>